<reference evidence="2 3" key="1">
    <citation type="submission" date="2020-02" db="EMBL/GenBank/DDBJ databases">
        <authorList>
            <person name="Ferguson B K."/>
        </authorList>
    </citation>
    <scope>NUCLEOTIDE SEQUENCE [LARGE SCALE GENOMIC DNA]</scope>
</reference>
<keyword evidence="3" id="KW-1185">Reference proteome</keyword>
<dbReference type="AlphaFoldDB" id="A0A6H5FW15"/>
<evidence type="ECO:0000313" key="2">
    <source>
        <dbReference type="EMBL" id="CAA9993362.1"/>
    </source>
</evidence>
<dbReference type="Proteomes" id="UP000479000">
    <property type="component" value="Unassembled WGS sequence"/>
</dbReference>
<accession>A0A6H5FW15</accession>
<proteinExistence type="predicted"/>
<organism evidence="2 3">
    <name type="scientific">Nesidiocoris tenuis</name>
    <dbReference type="NCBI Taxonomy" id="355587"/>
    <lineage>
        <taxon>Eukaryota</taxon>
        <taxon>Metazoa</taxon>
        <taxon>Ecdysozoa</taxon>
        <taxon>Arthropoda</taxon>
        <taxon>Hexapoda</taxon>
        <taxon>Insecta</taxon>
        <taxon>Pterygota</taxon>
        <taxon>Neoptera</taxon>
        <taxon>Paraneoptera</taxon>
        <taxon>Hemiptera</taxon>
        <taxon>Heteroptera</taxon>
        <taxon>Panheteroptera</taxon>
        <taxon>Cimicomorpha</taxon>
        <taxon>Miridae</taxon>
        <taxon>Dicyphina</taxon>
        <taxon>Nesidiocoris</taxon>
    </lineage>
</organism>
<feature type="compositionally biased region" description="Basic and acidic residues" evidence="1">
    <location>
        <begin position="175"/>
        <end position="186"/>
    </location>
</feature>
<protein>
    <submittedName>
        <fullName evidence="2">Uncharacterized protein</fullName>
    </submittedName>
</protein>
<feature type="compositionally biased region" description="Acidic residues" evidence="1">
    <location>
        <begin position="161"/>
        <end position="174"/>
    </location>
</feature>
<sequence length="243" mass="28288">MFVPARPNTLFNQNSDNAQPAGNIGLNKRRLGYSTYFLKRKTCSKLWEWKHCNRPKIENRNGASEKTFTFTRLLRIISQTSVCVSVCVLDLRLYVVHWTPEHEILAMQPKYRHVPENRKHGGRKVRRLKSEMEKELKCSPFPAYHRSPVRAYHRSPHDEEDHPDETAEDGDDGDDVRQFGDGDEHRGHRNQHRSGSARQRIKTRAFPAAPTLEFLFSRGHADRHMPSQSTATSGRLRPPMRRR</sequence>
<evidence type="ECO:0000313" key="3">
    <source>
        <dbReference type="Proteomes" id="UP000479000"/>
    </source>
</evidence>
<gene>
    <name evidence="2" type="ORF">NTEN_LOCUS338</name>
</gene>
<evidence type="ECO:0000256" key="1">
    <source>
        <dbReference type="SAM" id="MobiDB-lite"/>
    </source>
</evidence>
<name>A0A6H5FW15_9HEMI</name>
<feature type="region of interest" description="Disordered" evidence="1">
    <location>
        <begin position="152"/>
        <end position="243"/>
    </location>
</feature>
<dbReference type="EMBL" id="CADCXU010000396">
    <property type="protein sequence ID" value="CAA9993362.1"/>
    <property type="molecule type" value="Genomic_DNA"/>
</dbReference>